<reference evidence="1" key="1">
    <citation type="submission" date="2023-06" db="EMBL/GenBank/DDBJ databases">
        <authorList>
            <consortium name="Lawrence Berkeley National Laboratory"/>
            <person name="Ahrendt S."/>
            <person name="Sahu N."/>
            <person name="Indic B."/>
            <person name="Wong-Bajracharya J."/>
            <person name="Merenyi Z."/>
            <person name="Ke H.-M."/>
            <person name="Monk M."/>
            <person name="Kocsube S."/>
            <person name="Drula E."/>
            <person name="Lipzen A."/>
            <person name="Balint B."/>
            <person name="Henrissat B."/>
            <person name="Andreopoulos B."/>
            <person name="Martin F.M."/>
            <person name="Harder C.B."/>
            <person name="Rigling D."/>
            <person name="Ford K.L."/>
            <person name="Foster G.D."/>
            <person name="Pangilinan J."/>
            <person name="Papanicolaou A."/>
            <person name="Barry K."/>
            <person name="LaButti K."/>
            <person name="Viragh M."/>
            <person name="Koriabine M."/>
            <person name="Yan M."/>
            <person name="Riley R."/>
            <person name="Champramary S."/>
            <person name="Plett K.L."/>
            <person name="Tsai I.J."/>
            <person name="Slot J."/>
            <person name="Sipos G."/>
            <person name="Plett J."/>
            <person name="Nagy L.G."/>
            <person name="Grigoriev I.V."/>
        </authorList>
    </citation>
    <scope>NUCLEOTIDE SEQUENCE</scope>
    <source>
        <strain evidence="1">ICMP 16352</strain>
    </source>
</reference>
<evidence type="ECO:0000313" key="1">
    <source>
        <dbReference type="EMBL" id="KAK0474275.1"/>
    </source>
</evidence>
<evidence type="ECO:0000313" key="2">
    <source>
        <dbReference type="Proteomes" id="UP001175227"/>
    </source>
</evidence>
<proteinExistence type="predicted"/>
<dbReference type="EMBL" id="JAUEPR010000028">
    <property type="protein sequence ID" value="KAK0474275.1"/>
    <property type="molecule type" value="Genomic_DNA"/>
</dbReference>
<comment type="caution">
    <text evidence="1">The sequence shown here is derived from an EMBL/GenBank/DDBJ whole genome shotgun (WGS) entry which is preliminary data.</text>
</comment>
<keyword evidence="2" id="KW-1185">Reference proteome</keyword>
<sequence length="219" mass="24258">MACVTFSSVTEEDLYLTSDLLEVQSADRTGWFSSKEGPTAEDSIKIQTIYSHIQDVEPSLLISELGQDSLYRLLPPGVRSCIRAYAILRKWLISKIVAPRLGLQAQQAQMELLLRTIETSCIRNTEKSAKSWLIDQACVRSFVEAVVSSAQNVAASRNMQCDSLSSLLSHSSSQSLGSKDALTVDMGWVIQWLLDVISTPDVVEPSQDGQSLVNFDERR</sequence>
<name>A0AA39NZ01_9AGAR</name>
<gene>
    <name evidence="1" type="ORF">IW261DRAFT_1552848</name>
</gene>
<organism evidence="1 2">
    <name type="scientific">Armillaria novae-zelandiae</name>
    <dbReference type="NCBI Taxonomy" id="153914"/>
    <lineage>
        <taxon>Eukaryota</taxon>
        <taxon>Fungi</taxon>
        <taxon>Dikarya</taxon>
        <taxon>Basidiomycota</taxon>
        <taxon>Agaricomycotina</taxon>
        <taxon>Agaricomycetes</taxon>
        <taxon>Agaricomycetidae</taxon>
        <taxon>Agaricales</taxon>
        <taxon>Marasmiineae</taxon>
        <taxon>Physalacriaceae</taxon>
        <taxon>Armillaria</taxon>
    </lineage>
</organism>
<dbReference type="Proteomes" id="UP001175227">
    <property type="component" value="Unassembled WGS sequence"/>
</dbReference>
<accession>A0AA39NZ01</accession>
<dbReference type="AlphaFoldDB" id="A0AA39NZ01"/>
<protein>
    <submittedName>
        <fullName evidence="1">Uncharacterized protein</fullName>
    </submittedName>
</protein>